<dbReference type="InterPro" id="IPR019268">
    <property type="entry name" value="DUF2278"/>
</dbReference>
<protein>
    <submittedName>
        <fullName evidence="1">Uncharacterized protein</fullName>
    </submittedName>
</protein>
<comment type="caution">
    <text evidence="1">The sequence shown here is derived from an EMBL/GenBank/DDBJ whole genome shotgun (WGS) entry which is preliminary data.</text>
</comment>
<reference evidence="1 2" key="1">
    <citation type="journal article" date="2020" name="Fungal Divers.">
        <title>Resolving the Mortierellaceae phylogeny through synthesis of multi-gene phylogenetics and phylogenomics.</title>
        <authorList>
            <person name="Vandepol N."/>
            <person name="Liber J."/>
            <person name="Desiro A."/>
            <person name="Na H."/>
            <person name="Kennedy M."/>
            <person name="Barry K."/>
            <person name="Grigoriev I.V."/>
            <person name="Miller A.N."/>
            <person name="O'Donnell K."/>
            <person name="Stajich J.E."/>
            <person name="Bonito G."/>
        </authorList>
    </citation>
    <scope>NUCLEOTIDE SEQUENCE [LARGE SCALE GENOMIC DNA]</scope>
    <source>
        <strain evidence="1 2">AD045</strain>
    </source>
</reference>
<accession>A0ABQ7JJB6</accession>
<proteinExistence type="predicted"/>
<dbReference type="EMBL" id="JAAAIM010001819">
    <property type="protein sequence ID" value="KAG0275653.1"/>
    <property type="molecule type" value="Genomic_DNA"/>
</dbReference>
<sequence>MPVHSYGVWVGKPISYVADGTNDPSPHINLIFKDDLLGSREHKAAINVASDGADSRLVYWRIKPFTHSITSKLETLDYGFHRLPIDGVVRGLDYTRGTPILDIRTGRILPHDLPGENNDILDVVKPVLDSAISQDAKVYIFGSSFGSGIHDVHMNQGNRGRHERDNGIFHDGGLVIRFPDGHWEAIFLAFALQRLWTDDRGDPYINSQTLAEILQPNGNDLNDD</sequence>
<dbReference type="Proteomes" id="UP001194696">
    <property type="component" value="Unassembled WGS sequence"/>
</dbReference>
<dbReference type="Pfam" id="PF10042">
    <property type="entry name" value="DUF2278"/>
    <property type="match status" value="1"/>
</dbReference>
<evidence type="ECO:0000313" key="1">
    <source>
        <dbReference type="EMBL" id="KAG0275653.1"/>
    </source>
</evidence>
<gene>
    <name evidence="1" type="ORF">BGZ96_003700</name>
</gene>
<keyword evidence="2" id="KW-1185">Reference proteome</keyword>
<name>A0ABQ7JJB6_9FUNG</name>
<evidence type="ECO:0000313" key="2">
    <source>
        <dbReference type="Proteomes" id="UP001194696"/>
    </source>
</evidence>
<organism evidence="1 2">
    <name type="scientific">Linnemannia gamsii</name>
    <dbReference type="NCBI Taxonomy" id="64522"/>
    <lineage>
        <taxon>Eukaryota</taxon>
        <taxon>Fungi</taxon>
        <taxon>Fungi incertae sedis</taxon>
        <taxon>Mucoromycota</taxon>
        <taxon>Mortierellomycotina</taxon>
        <taxon>Mortierellomycetes</taxon>
        <taxon>Mortierellales</taxon>
        <taxon>Mortierellaceae</taxon>
        <taxon>Linnemannia</taxon>
    </lineage>
</organism>